<dbReference type="EMBL" id="KZ858959">
    <property type="protein sequence ID" value="RDW27772.1"/>
    <property type="molecule type" value="Genomic_DNA"/>
</dbReference>
<dbReference type="VEuPathDB" id="FungiDB:YALI1_E39820g"/>
<evidence type="ECO:0000256" key="1">
    <source>
        <dbReference type="SAM" id="MobiDB-lite"/>
    </source>
</evidence>
<gene>
    <name evidence="2" type="ORF">B0I71DRAFT_128681</name>
</gene>
<reference evidence="2 3" key="1">
    <citation type="submission" date="2018-07" db="EMBL/GenBank/DDBJ databases">
        <title>Draft Genome Assemblies for Five Robust Yarrowia lipolytica Strains Exhibiting High Lipid Production and Pentose Sugar Utilization and Sugar Alcohol Secretion from Undetoxified Lignocellulosic Biomass Hydrolysates.</title>
        <authorList>
            <consortium name="DOE Joint Genome Institute"/>
            <person name="Walker C."/>
            <person name="Ryu S."/>
            <person name="Na H."/>
            <person name="Zane M."/>
            <person name="LaButti K."/>
            <person name="Lipzen A."/>
            <person name="Haridas S."/>
            <person name="Barry K."/>
            <person name="Grigoriev I.V."/>
            <person name="Quarterman J."/>
            <person name="Slininger P."/>
            <person name="Dien B."/>
            <person name="Trinh C.T."/>
        </authorList>
    </citation>
    <scope>NUCLEOTIDE SEQUENCE [LARGE SCALE GENOMIC DNA]</scope>
    <source>
        <strain evidence="2 3">YB392</strain>
    </source>
</reference>
<feature type="region of interest" description="Disordered" evidence="1">
    <location>
        <begin position="99"/>
        <end position="138"/>
    </location>
</feature>
<name>A0A371CC34_YARLL</name>
<evidence type="ECO:0000313" key="3">
    <source>
        <dbReference type="Proteomes" id="UP000256601"/>
    </source>
</evidence>
<accession>A0A371CC34</accession>
<dbReference type="VEuPathDB" id="FungiDB:YALI0_E33561g"/>
<feature type="region of interest" description="Disordered" evidence="1">
    <location>
        <begin position="1"/>
        <end position="35"/>
    </location>
</feature>
<dbReference type="Proteomes" id="UP000256601">
    <property type="component" value="Unassembled WGS sequence"/>
</dbReference>
<dbReference type="AlphaFoldDB" id="A0A371CC34"/>
<protein>
    <submittedName>
        <fullName evidence="2">Uncharacterized protein</fullName>
    </submittedName>
</protein>
<organism evidence="2 3">
    <name type="scientific">Yarrowia lipolytica</name>
    <name type="common">Candida lipolytica</name>
    <dbReference type="NCBI Taxonomy" id="4952"/>
    <lineage>
        <taxon>Eukaryota</taxon>
        <taxon>Fungi</taxon>
        <taxon>Dikarya</taxon>
        <taxon>Ascomycota</taxon>
        <taxon>Saccharomycotina</taxon>
        <taxon>Dipodascomycetes</taxon>
        <taxon>Dipodascales</taxon>
        <taxon>Dipodascales incertae sedis</taxon>
        <taxon>Yarrowia</taxon>
    </lineage>
</organism>
<sequence length="138" mass="15159">MEGDNKNENSCPGYPRPVSHGKFARPKSSGNNGTDIIGFCSIDTTDVVTLIPPLDFSGLKKIDTQWWSPLAYDCNANEADESLEDIVAKGDLAKYLVEVDRPKPSNPTPYGRDPVSDYPDTTDTPKVTPRRSTLQATR</sequence>
<feature type="compositionally biased region" description="Polar residues" evidence="1">
    <location>
        <begin position="119"/>
        <end position="138"/>
    </location>
</feature>
<proteinExistence type="predicted"/>
<evidence type="ECO:0000313" key="2">
    <source>
        <dbReference type="EMBL" id="RDW27772.1"/>
    </source>
</evidence>